<protein>
    <submittedName>
        <fullName evidence="2">Uncharacterized protein</fullName>
    </submittedName>
</protein>
<dbReference type="AlphaFoldDB" id="A0A7U4DMJ2"/>
<evidence type="ECO:0000313" key="2">
    <source>
        <dbReference type="EMBL" id="ADP76478.1"/>
    </source>
</evidence>
<organism evidence="2">
    <name type="scientific">Geobacillus sp. (strain Y4.1MC1)</name>
    <dbReference type="NCBI Taxonomy" id="581103"/>
    <lineage>
        <taxon>Bacteria</taxon>
        <taxon>Bacillati</taxon>
        <taxon>Bacillota</taxon>
        <taxon>Bacilli</taxon>
        <taxon>Bacillales</taxon>
        <taxon>Anoxybacillaceae</taxon>
        <taxon>Geobacillus</taxon>
    </lineage>
</organism>
<reference evidence="2" key="1">
    <citation type="submission" date="2010-10" db="EMBL/GenBank/DDBJ databases">
        <title>Complete sequence of plasmid of Geobacillus sp. Y4.1MC1.</title>
        <authorList>
            <consortium name="US DOE Joint Genome Institute"/>
            <person name="Lucas S."/>
            <person name="Copeland A."/>
            <person name="Lapidus A."/>
            <person name="Cheng J.-F."/>
            <person name="Bruce D."/>
            <person name="Goodwin L."/>
            <person name="Pitluck S."/>
            <person name="Chertkov O."/>
            <person name="Zhang X."/>
            <person name="Detter J.C."/>
            <person name="Han C."/>
            <person name="Tapia R."/>
            <person name="Land M."/>
            <person name="Hauser L."/>
            <person name="Jeffries C."/>
            <person name="Kyrpides N."/>
            <person name="Ivanova N."/>
            <person name="Ovchinnikova G."/>
            <person name="Brumm P."/>
            <person name="Mead D."/>
            <person name="Woyke T."/>
        </authorList>
    </citation>
    <scope>NUCLEOTIDE SEQUENCE [LARGE SCALE GENOMIC DNA]</scope>
    <source>
        <strain evidence="2">Y4.1MC1</strain>
        <plasmid evidence="2">pGY4MC101</plasmid>
    </source>
</reference>
<dbReference type="KEGG" id="gmc:GY4MC1_3858"/>
<keyword evidence="2" id="KW-0614">Plasmid</keyword>
<accession>A0A7U4DMJ2</accession>
<gene>
    <name evidence="2" type="ORF">GY4MC1_3858</name>
</gene>
<evidence type="ECO:0000256" key="1">
    <source>
        <dbReference type="SAM" id="MobiDB-lite"/>
    </source>
</evidence>
<dbReference type="EMBL" id="CP002294">
    <property type="protein sequence ID" value="ADP76478.1"/>
    <property type="molecule type" value="Genomic_DNA"/>
</dbReference>
<feature type="region of interest" description="Disordered" evidence="1">
    <location>
        <begin position="1"/>
        <end position="34"/>
    </location>
</feature>
<proteinExistence type="predicted"/>
<sequence length="189" mass="21203">MPKLETGGKNSKTITGRRQRPAIFANGQTLPRNPPAGWHDGAMTLWAKTTVLLSHVPGSCAFCPAKSFTKNPRYHPLPVRCRQQETGTVPRFPQSLAASRNPWRRAFAAVSAAARQPAVWPNRLHTSMDILSAAKLVPPRRVRRFRLMGASQQAADAVDFFEKQNQHYRNDNHDTGHRSDNRAVRILHV</sequence>
<name>A0A7U4DMJ2_GEOS0</name>
<geneLocation type="plasmid" evidence="2">
    <name>pGY4MC101</name>
</geneLocation>